<feature type="domain" description="Malonyl-CoA decarboxylase N-terminal" evidence="2">
    <location>
        <begin position="63"/>
        <end position="165"/>
    </location>
</feature>
<dbReference type="FunFam" id="3.40.630.150:FF:000003">
    <property type="entry name" value="MaLonyl CoA Decarboxylase"/>
    <property type="match status" value="1"/>
</dbReference>
<feature type="domain" description="Malonyl-CoA decarboxylase C-terminal" evidence="1">
    <location>
        <begin position="168"/>
        <end position="430"/>
    </location>
</feature>
<evidence type="ECO:0000259" key="2">
    <source>
        <dbReference type="Pfam" id="PF17408"/>
    </source>
</evidence>
<dbReference type="InterPro" id="IPR038917">
    <property type="entry name" value="Malonyl_CoA_deC"/>
</dbReference>
<dbReference type="InterPro" id="IPR007956">
    <property type="entry name" value="Malonyl_CoA_deC_C"/>
</dbReference>
<dbReference type="InterPro" id="IPR035372">
    <property type="entry name" value="MCD_N"/>
</dbReference>
<dbReference type="STRING" id="1611254.A0A2G5UEE8"/>
<dbReference type="GO" id="GO:0050080">
    <property type="term" value="F:malonyl-CoA decarboxylase activity"/>
    <property type="evidence" value="ECO:0007669"/>
    <property type="project" value="InterPro"/>
</dbReference>
<evidence type="ECO:0000313" key="4">
    <source>
        <dbReference type="Proteomes" id="UP000230233"/>
    </source>
</evidence>
<dbReference type="OrthoDB" id="426718at2759"/>
<dbReference type="AlphaFoldDB" id="A0A2G5UEE8"/>
<name>A0A2G5UEE8_9PELO</name>
<evidence type="ECO:0000259" key="1">
    <source>
        <dbReference type="Pfam" id="PF05292"/>
    </source>
</evidence>
<gene>
    <name evidence="3" type="primary">Cni-mlcd-1</name>
    <name evidence="3" type="synonym">Cnig_chr_III.g10084</name>
    <name evidence="3" type="ORF">B9Z55_010084</name>
</gene>
<dbReference type="InterPro" id="IPR042303">
    <property type="entry name" value="Malonyl_CoA_deC_C_sf"/>
</dbReference>
<dbReference type="EMBL" id="PDUG01000003">
    <property type="protein sequence ID" value="PIC37894.1"/>
    <property type="molecule type" value="Genomic_DNA"/>
</dbReference>
<dbReference type="Gene3D" id="1.20.140.90">
    <property type="entry name" value="Malonyl-CoA decarboxylase, oligemerization domain"/>
    <property type="match status" value="1"/>
</dbReference>
<dbReference type="Proteomes" id="UP000230233">
    <property type="component" value="Chromosome III"/>
</dbReference>
<dbReference type="GO" id="GO:2001294">
    <property type="term" value="P:malonyl-CoA catabolic process"/>
    <property type="evidence" value="ECO:0007669"/>
    <property type="project" value="TreeGrafter"/>
</dbReference>
<dbReference type="Gene3D" id="3.40.630.150">
    <property type="entry name" value="Malonyl-CoA decarboxylase, catalytic domain"/>
    <property type="match status" value="1"/>
</dbReference>
<evidence type="ECO:0008006" key="5">
    <source>
        <dbReference type="Google" id="ProtNLM"/>
    </source>
</evidence>
<reference evidence="4" key="1">
    <citation type="submission" date="2017-10" db="EMBL/GenBank/DDBJ databases">
        <title>Rapid genome shrinkage in a self-fertile nematode reveals novel sperm competition proteins.</title>
        <authorList>
            <person name="Yin D."/>
            <person name="Schwarz E.M."/>
            <person name="Thomas C.G."/>
            <person name="Felde R.L."/>
            <person name="Korf I.F."/>
            <person name="Cutter A.D."/>
            <person name="Schartner C.M."/>
            <person name="Ralston E.J."/>
            <person name="Meyer B.J."/>
            <person name="Haag E.S."/>
        </authorList>
    </citation>
    <scope>NUCLEOTIDE SEQUENCE [LARGE SCALE GENOMIC DNA]</scope>
    <source>
        <strain evidence="4">JU1422</strain>
    </source>
</reference>
<dbReference type="Pfam" id="PF17408">
    <property type="entry name" value="MCD_N"/>
    <property type="match status" value="1"/>
</dbReference>
<organism evidence="3 4">
    <name type="scientific">Caenorhabditis nigoni</name>
    <dbReference type="NCBI Taxonomy" id="1611254"/>
    <lineage>
        <taxon>Eukaryota</taxon>
        <taxon>Metazoa</taxon>
        <taxon>Ecdysozoa</taxon>
        <taxon>Nematoda</taxon>
        <taxon>Chromadorea</taxon>
        <taxon>Rhabditida</taxon>
        <taxon>Rhabditina</taxon>
        <taxon>Rhabditomorpha</taxon>
        <taxon>Rhabditoidea</taxon>
        <taxon>Rhabditidae</taxon>
        <taxon>Peloderinae</taxon>
        <taxon>Caenorhabditis</taxon>
    </lineage>
</organism>
<accession>A0A2G5UEE8</accession>
<protein>
    <recommendedName>
        <fullName evidence="5">Malonyl-CoA decarboxylase C-terminal domain-containing protein</fullName>
    </recommendedName>
</protein>
<evidence type="ECO:0000313" key="3">
    <source>
        <dbReference type="EMBL" id="PIC37894.1"/>
    </source>
</evidence>
<dbReference type="PANTHER" id="PTHR28641">
    <property type="match status" value="1"/>
</dbReference>
<dbReference type="GO" id="GO:0006085">
    <property type="term" value="P:acetyl-CoA biosynthetic process"/>
    <property type="evidence" value="ECO:0007669"/>
    <property type="project" value="TreeGrafter"/>
</dbReference>
<dbReference type="GO" id="GO:0006633">
    <property type="term" value="P:fatty acid biosynthetic process"/>
    <property type="evidence" value="ECO:0007669"/>
    <property type="project" value="InterPro"/>
</dbReference>
<dbReference type="PANTHER" id="PTHR28641:SF1">
    <property type="entry name" value="MALONYL-COA DECARBOXYLASE, MITOCHONDRIAL"/>
    <property type="match status" value="1"/>
</dbReference>
<dbReference type="InterPro" id="IPR038351">
    <property type="entry name" value="MCD_N_sf"/>
</dbReference>
<keyword evidence="4" id="KW-1185">Reference proteome</keyword>
<dbReference type="Pfam" id="PF05292">
    <property type="entry name" value="MCD"/>
    <property type="match status" value="1"/>
</dbReference>
<dbReference type="GO" id="GO:0005782">
    <property type="term" value="C:peroxisomal matrix"/>
    <property type="evidence" value="ECO:0007669"/>
    <property type="project" value="TreeGrafter"/>
</dbReference>
<proteinExistence type="predicted"/>
<dbReference type="GO" id="GO:0005759">
    <property type="term" value="C:mitochondrial matrix"/>
    <property type="evidence" value="ECO:0007669"/>
    <property type="project" value="TreeGrafter"/>
</dbReference>
<comment type="caution">
    <text evidence="3">The sequence shown here is derived from an EMBL/GenBank/DDBJ whole genome shotgun (WGS) entry which is preliminary data.</text>
</comment>
<sequence>MLRKYSSFYSFRNASTLVSSLDGLNNRTNGDKLLTYSERFSKLYAQSAPETRKTLFVDLVTNYGVNKEALNHAISLYSKNDQMYPEVRTSATATYVNLIKAIGNLPGGVAQVCEMRANILVRNIKTADIINHFVQALLKRETDKTTTSYLRHIELATREVLTSWFCLGNLKLERLTWSSPGDILQKVAEYEAVHPVRGLSDFRKRLGPLRRCFYFSHEALPRNPLVMVHVALVSEIADSVQEITKRGDPTGKEEDQTTAIYYSITSTQAGLSGIDLGNMLIKKVATQLQKDVPSVTTHSTLSPIPGFRPWLIRNLKGNSEYPSIMNEKVVEWMSEVSGSKMTETESTETLLKVISNEKTKKEQLNSIKHILMYACAHYLCNAKRNGMALNSVANFHIRNGAELYRMNWNGDTSHRGINNSFGIMVNYRYDLDMVHENSAAYTERKQMKINENVSKFL</sequence>